<organism evidence="1">
    <name type="scientific">Brassica napus</name>
    <name type="common">Rape</name>
    <dbReference type="NCBI Taxonomy" id="3708"/>
    <lineage>
        <taxon>Eukaryota</taxon>
        <taxon>Viridiplantae</taxon>
        <taxon>Streptophyta</taxon>
        <taxon>Embryophyta</taxon>
        <taxon>Tracheophyta</taxon>
        <taxon>Spermatophyta</taxon>
        <taxon>Magnoliopsida</taxon>
        <taxon>eudicotyledons</taxon>
        <taxon>Gunneridae</taxon>
        <taxon>Pentapetalae</taxon>
        <taxon>rosids</taxon>
        <taxon>malvids</taxon>
        <taxon>Brassicales</taxon>
        <taxon>Brassicaceae</taxon>
        <taxon>Brassiceae</taxon>
        <taxon>Brassica</taxon>
    </lineage>
</organism>
<dbReference type="AlphaFoldDB" id="A0A816XJP3"/>
<protein>
    <submittedName>
        <fullName evidence="1">(rape) hypothetical protein</fullName>
    </submittedName>
</protein>
<dbReference type="Proteomes" id="UP001295469">
    <property type="component" value="Chromosome A01"/>
</dbReference>
<evidence type="ECO:0000313" key="1">
    <source>
        <dbReference type="EMBL" id="CAF2147728.1"/>
    </source>
</evidence>
<reference evidence="1" key="1">
    <citation type="submission" date="2021-01" db="EMBL/GenBank/DDBJ databases">
        <authorList>
            <consortium name="Genoscope - CEA"/>
            <person name="William W."/>
        </authorList>
    </citation>
    <scope>NUCLEOTIDE SEQUENCE</scope>
</reference>
<gene>
    <name evidence="1" type="ORF">DARMORV10_A01P07460.1</name>
</gene>
<dbReference type="EMBL" id="HG994355">
    <property type="protein sequence ID" value="CAF2147728.1"/>
    <property type="molecule type" value="Genomic_DNA"/>
</dbReference>
<proteinExistence type="predicted"/>
<accession>A0A816XJP3</accession>
<sequence>MKFELTQAREDFKLSELGCVTVRVGSRASSLVSFSSTAVDIPPFSNVKDFAREFRIESKKL</sequence>
<name>A0A816XJP3_BRANA</name>